<name>A0ABS8AFK5_9BACT</name>
<reference evidence="1" key="1">
    <citation type="submission" date="2021-10" db="EMBL/GenBank/DDBJ databases">
        <authorList>
            <person name="Dean J.D."/>
            <person name="Kim M.K."/>
            <person name="Newey C.N."/>
            <person name="Stoker T.S."/>
            <person name="Thompson D.W."/>
            <person name="Grose J.H."/>
        </authorList>
    </citation>
    <scope>NUCLEOTIDE SEQUENCE</scope>
    <source>
        <strain evidence="1">BT635</strain>
    </source>
</reference>
<protein>
    <recommendedName>
        <fullName evidence="3">Bacteriocin</fullName>
    </recommendedName>
</protein>
<sequence length="57" mass="6137">MAEEKKRLTLEDFKQKKAVQTANLDSINGGFVAPIGCGDTCSGEFPYCGGDQPDCHD</sequence>
<evidence type="ECO:0000313" key="1">
    <source>
        <dbReference type="EMBL" id="MCB2378636.1"/>
    </source>
</evidence>
<dbReference type="Proteomes" id="UP001165297">
    <property type="component" value="Unassembled WGS sequence"/>
</dbReference>
<evidence type="ECO:0000313" key="2">
    <source>
        <dbReference type="Proteomes" id="UP001165297"/>
    </source>
</evidence>
<dbReference type="RefSeq" id="WP_226186553.1">
    <property type="nucleotide sequence ID" value="NZ_JAJADQ010000006.1"/>
</dbReference>
<gene>
    <name evidence="1" type="ORF">LGH70_13630</name>
</gene>
<organism evidence="1 2">
    <name type="scientific">Hymenobacter nitidus</name>
    <dbReference type="NCBI Taxonomy" id="2880929"/>
    <lineage>
        <taxon>Bacteria</taxon>
        <taxon>Pseudomonadati</taxon>
        <taxon>Bacteroidota</taxon>
        <taxon>Cytophagia</taxon>
        <taxon>Cytophagales</taxon>
        <taxon>Hymenobacteraceae</taxon>
        <taxon>Hymenobacter</taxon>
    </lineage>
</organism>
<keyword evidence="2" id="KW-1185">Reference proteome</keyword>
<evidence type="ECO:0008006" key="3">
    <source>
        <dbReference type="Google" id="ProtNLM"/>
    </source>
</evidence>
<proteinExistence type="predicted"/>
<comment type="caution">
    <text evidence="1">The sequence shown here is derived from an EMBL/GenBank/DDBJ whole genome shotgun (WGS) entry which is preliminary data.</text>
</comment>
<dbReference type="EMBL" id="JAJADQ010000006">
    <property type="protein sequence ID" value="MCB2378636.1"/>
    <property type="molecule type" value="Genomic_DNA"/>
</dbReference>
<accession>A0ABS8AFK5</accession>